<dbReference type="Proteomes" id="UP000237340">
    <property type="component" value="Unassembled WGS sequence"/>
</dbReference>
<evidence type="ECO:0000313" key="6">
    <source>
        <dbReference type="Proteomes" id="UP000237340"/>
    </source>
</evidence>
<evidence type="ECO:0000256" key="3">
    <source>
        <dbReference type="SAM" id="MobiDB-lite"/>
    </source>
</evidence>
<dbReference type="Gene3D" id="3.30.70.2330">
    <property type="match status" value="1"/>
</dbReference>
<feature type="compositionally biased region" description="Basic and acidic residues" evidence="3">
    <location>
        <begin position="1"/>
        <end position="15"/>
    </location>
</feature>
<evidence type="ECO:0000259" key="4">
    <source>
        <dbReference type="SMART" id="SM00910"/>
    </source>
</evidence>
<dbReference type="GO" id="GO:0003676">
    <property type="term" value="F:nucleic acid binding"/>
    <property type="evidence" value="ECO:0007669"/>
    <property type="project" value="InterPro"/>
</dbReference>
<dbReference type="GO" id="GO:0016818">
    <property type="term" value="F:hydrolase activity, acting on acid anhydrides, in phosphorus-containing anhydrides"/>
    <property type="evidence" value="ECO:0007669"/>
    <property type="project" value="InterPro"/>
</dbReference>
<evidence type="ECO:0000256" key="1">
    <source>
        <dbReference type="ARBA" id="ARBA00022723"/>
    </source>
</evidence>
<dbReference type="AlphaFoldDB" id="A0A2S3ZL06"/>
<evidence type="ECO:0000256" key="2">
    <source>
        <dbReference type="ARBA" id="ARBA00022801"/>
    </source>
</evidence>
<gene>
    <name evidence="5" type="ORF">C3B61_03485</name>
</gene>
<dbReference type="Pfam" id="PF08797">
    <property type="entry name" value="HIRAN"/>
    <property type="match status" value="1"/>
</dbReference>
<organism evidence="5 6">
    <name type="scientific">Cryobacterium zongtaii</name>
    <dbReference type="NCBI Taxonomy" id="1259217"/>
    <lineage>
        <taxon>Bacteria</taxon>
        <taxon>Bacillati</taxon>
        <taxon>Actinomycetota</taxon>
        <taxon>Actinomycetes</taxon>
        <taxon>Micrococcales</taxon>
        <taxon>Microbacteriaceae</taxon>
        <taxon>Cryobacterium</taxon>
    </lineage>
</organism>
<comment type="caution">
    <text evidence="5">The sequence shown here is derived from an EMBL/GenBank/DDBJ whole genome shotgun (WGS) entry which is preliminary data.</text>
</comment>
<dbReference type="SMART" id="SM00910">
    <property type="entry name" value="HIRAN"/>
    <property type="match status" value="1"/>
</dbReference>
<reference evidence="5 6" key="1">
    <citation type="submission" date="2018-01" db="EMBL/GenBank/DDBJ databases">
        <title>Cryobacterium sp. nov., from glaciers in China.</title>
        <authorList>
            <person name="Liu Q."/>
            <person name="Xin Y.-H."/>
        </authorList>
    </citation>
    <scope>NUCLEOTIDE SEQUENCE [LARGE SCALE GENOMIC DNA]</scope>
    <source>
        <strain evidence="5 6">TMN-42</strain>
    </source>
</reference>
<accession>A0A2S3ZL06</accession>
<dbReference type="GO" id="GO:0008270">
    <property type="term" value="F:zinc ion binding"/>
    <property type="evidence" value="ECO:0007669"/>
    <property type="project" value="InterPro"/>
</dbReference>
<evidence type="ECO:0000313" key="5">
    <source>
        <dbReference type="EMBL" id="POH68975.1"/>
    </source>
</evidence>
<keyword evidence="2" id="KW-0378">Hydrolase</keyword>
<name>A0A2S3ZL06_9MICO</name>
<dbReference type="InterPro" id="IPR014905">
    <property type="entry name" value="HIRAN"/>
</dbReference>
<keyword evidence="6" id="KW-1185">Reference proteome</keyword>
<keyword evidence="1" id="KW-0479">Metal-binding</keyword>
<dbReference type="EMBL" id="PPXD01000005">
    <property type="protein sequence ID" value="POH68975.1"/>
    <property type="molecule type" value="Genomic_DNA"/>
</dbReference>
<proteinExistence type="predicted"/>
<sequence length="166" mass="18411">MGWGVDRYEKGREGGVPRAPISKTAPGLGQAPIAGAWDHRVNREQPMGFFSRKRTVNFLPNATDTMPVAGVSYRQPAIRGSGLGPFQLVADPSNEYDKNAVAVYQDKRQVGFVPADEAKLWSRLVKKLSKEGTDVWVYGDVRQDGSDRWILLNVPAEDQVRAWLKG</sequence>
<protein>
    <recommendedName>
        <fullName evidence="4">HIRAN domain-containing protein</fullName>
    </recommendedName>
</protein>
<feature type="domain" description="HIRAN" evidence="4">
    <location>
        <begin position="63"/>
        <end position="158"/>
    </location>
</feature>
<feature type="region of interest" description="Disordered" evidence="3">
    <location>
        <begin position="1"/>
        <end position="29"/>
    </location>
</feature>